<dbReference type="GO" id="GO:0032259">
    <property type="term" value="P:methylation"/>
    <property type="evidence" value="ECO:0007669"/>
    <property type="project" value="UniProtKB-KW"/>
</dbReference>
<evidence type="ECO:0000313" key="4">
    <source>
        <dbReference type="EMBL" id="CAE6717238.1"/>
    </source>
</evidence>
<dbReference type="InterPro" id="IPR029064">
    <property type="entry name" value="Ribosomal_eL30-like_sf"/>
</dbReference>
<dbReference type="Proteomes" id="UP000675880">
    <property type="component" value="Unassembled WGS sequence"/>
</dbReference>
<dbReference type="SUPFAM" id="SSF75217">
    <property type="entry name" value="alpha/beta knot"/>
    <property type="match status" value="1"/>
</dbReference>
<dbReference type="NCBIfam" id="TIGR00186">
    <property type="entry name" value="rRNA_methyl_3"/>
    <property type="match status" value="1"/>
</dbReference>
<feature type="domain" description="RNA 2-O ribose methyltransferase substrate binding" evidence="3">
    <location>
        <begin position="13"/>
        <end position="87"/>
    </location>
</feature>
<dbReference type="InterPro" id="IPR001537">
    <property type="entry name" value="SpoU_MeTrfase"/>
</dbReference>
<dbReference type="RefSeq" id="WP_246507464.1">
    <property type="nucleotide sequence ID" value="NZ_CAJNBJ010000001.1"/>
</dbReference>
<dbReference type="Gene3D" id="3.30.1330.30">
    <property type="match status" value="1"/>
</dbReference>
<dbReference type="InterPro" id="IPR029026">
    <property type="entry name" value="tRNA_m1G_MTases_N"/>
</dbReference>
<dbReference type="EMBL" id="CAJNBJ010000001">
    <property type="protein sequence ID" value="CAE6717238.1"/>
    <property type="molecule type" value="Genomic_DNA"/>
</dbReference>
<gene>
    <name evidence="4" type="primary">yacO</name>
    <name evidence="4" type="ORF">NSPZN2_11513</name>
</gene>
<organism evidence="4 5">
    <name type="scientific">Nitrospira defluvii</name>
    <dbReference type="NCBI Taxonomy" id="330214"/>
    <lineage>
        <taxon>Bacteria</taxon>
        <taxon>Pseudomonadati</taxon>
        <taxon>Nitrospirota</taxon>
        <taxon>Nitrospiria</taxon>
        <taxon>Nitrospirales</taxon>
        <taxon>Nitrospiraceae</taxon>
        <taxon>Nitrospira</taxon>
    </lineage>
</organism>
<name>A0ABM8QV58_9BACT</name>
<proteinExistence type="predicted"/>
<dbReference type="Pfam" id="PF08032">
    <property type="entry name" value="SpoU_sub_bind"/>
    <property type="match status" value="1"/>
</dbReference>
<reference evidence="4 5" key="1">
    <citation type="submission" date="2021-02" db="EMBL/GenBank/DDBJ databases">
        <authorList>
            <person name="Han P."/>
        </authorList>
    </citation>
    <scope>NUCLEOTIDE SEQUENCE [LARGE SCALE GENOMIC DNA]</scope>
    <source>
        <strain evidence="4">Candidatus Nitrospira sp. ZN2</strain>
    </source>
</reference>
<accession>A0ABM8QV58</accession>
<protein>
    <submittedName>
        <fullName evidence="4">TrmH family tRNA/rRNA methyltransferase YacO</fullName>
        <ecNumber evidence="4">2.1.1.-</ecNumber>
    </submittedName>
</protein>
<evidence type="ECO:0000313" key="5">
    <source>
        <dbReference type="Proteomes" id="UP000675880"/>
    </source>
</evidence>
<keyword evidence="5" id="KW-1185">Reference proteome</keyword>
<keyword evidence="1 4" id="KW-0489">Methyltransferase</keyword>
<dbReference type="Pfam" id="PF00588">
    <property type="entry name" value="SpoU_methylase"/>
    <property type="match status" value="1"/>
</dbReference>
<dbReference type="InterPro" id="IPR004441">
    <property type="entry name" value="rRNA_MeTrfase_TrmH"/>
</dbReference>
<dbReference type="SUPFAM" id="SSF55315">
    <property type="entry name" value="L30e-like"/>
    <property type="match status" value="1"/>
</dbReference>
<comment type="caution">
    <text evidence="4">The sequence shown here is derived from an EMBL/GenBank/DDBJ whole genome shotgun (WGS) entry which is preliminary data.</text>
</comment>
<dbReference type="GO" id="GO:0008168">
    <property type="term" value="F:methyltransferase activity"/>
    <property type="evidence" value="ECO:0007669"/>
    <property type="project" value="UniProtKB-KW"/>
</dbReference>
<dbReference type="SMART" id="SM00967">
    <property type="entry name" value="SpoU_sub_bind"/>
    <property type="match status" value="1"/>
</dbReference>
<dbReference type="Gene3D" id="3.40.1280.10">
    <property type="match status" value="1"/>
</dbReference>
<sequence length="258" mass="27178">MAPAAGSDNSPELIYGLHAVREALRAGARPLQRLSVLGTDRQFGEIVRLAREQRVPVYVEPRVALDRLVPGGHHQGVVGFVAAKAYAEPEDILASARAVGHTPLLVLLDGVEDPHNLGAILRTAEASGAQGVFIPERRAVGLTSVVAKASAGAVDYMPVGRVPNLARWIERLQSVGVWVYALDAEAPKSYTQLDFRGPIALVFGGEGKGVRPGVRAACDDAAQIPMLGKVSSLNVSVSAAVVLYEAVRQRREGGGGTV</sequence>
<evidence type="ECO:0000259" key="3">
    <source>
        <dbReference type="SMART" id="SM00967"/>
    </source>
</evidence>
<dbReference type="PANTHER" id="PTHR46429:SF1">
    <property type="entry name" value="23S RRNA (GUANOSINE-2'-O-)-METHYLTRANSFERASE RLMB"/>
    <property type="match status" value="1"/>
</dbReference>
<dbReference type="EC" id="2.1.1.-" evidence="4"/>
<dbReference type="InterPro" id="IPR029028">
    <property type="entry name" value="Alpha/beta_knot_MTases"/>
</dbReference>
<evidence type="ECO:0000256" key="1">
    <source>
        <dbReference type="ARBA" id="ARBA00022603"/>
    </source>
</evidence>
<dbReference type="PANTHER" id="PTHR46429">
    <property type="entry name" value="23S RRNA (GUANOSINE-2'-O-)-METHYLTRANSFERASE RLMB"/>
    <property type="match status" value="1"/>
</dbReference>
<dbReference type="CDD" id="cd18103">
    <property type="entry name" value="SpoU-like_RlmB"/>
    <property type="match status" value="1"/>
</dbReference>
<evidence type="ECO:0000256" key="2">
    <source>
        <dbReference type="ARBA" id="ARBA00022679"/>
    </source>
</evidence>
<dbReference type="InterPro" id="IPR013123">
    <property type="entry name" value="SpoU_subst-bd"/>
</dbReference>
<keyword evidence="2 4" id="KW-0808">Transferase</keyword>